<name>A0A673WMG7_SALTR</name>
<evidence type="ECO:0000313" key="5">
    <source>
        <dbReference type="Proteomes" id="UP000472277"/>
    </source>
</evidence>
<dbReference type="Gene3D" id="2.80.10.50">
    <property type="match status" value="1"/>
</dbReference>
<dbReference type="PROSITE" id="PS00247">
    <property type="entry name" value="HBGF_FGF"/>
    <property type="match status" value="1"/>
</dbReference>
<evidence type="ECO:0000313" key="4">
    <source>
        <dbReference type="Ensembl" id="ENSSTUP00000013189.1"/>
    </source>
</evidence>
<feature type="compositionally biased region" description="Polar residues" evidence="3">
    <location>
        <begin position="44"/>
        <end position="56"/>
    </location>
</feature>
<reference evidence="4" key="1">
    <citation type="submission" date="2025-08" db="UniProtKB">
        <authorList>
            <consortium name="Ensembl"/>
        </authorList>
    </citation>
    <scope>IDENTIFICATION</scope>
</reference>
<dbReference type="GO" id="GO:0008083">
    <property type="term" value="F:growth factor activity"/>
    <property type="evidence" value="ECO:0007669"/>
    <property type="project" value="InterPro"/>
</dbReference>
<dbReference type="AlphaFoldDB" id="A0A673WMG7"/>
<protein>
    <recommendedName>
        <fullName evidence="2">Fibroblast growth factor</fullName>
        <shortName evidence="2">FGF</shortName>
    </recommendedName>
</protein>
<proteinExistence type="inferred from homology"/>
<evidence type="ECO:0000256" key="3">
    <source>
        <dbReference type="SAM" id="MobiDB-lite"/>
    </source>
</evidence>
<dbReference type="Ensembl" id="ENSSTUT00000013943.1">
    <property type="protein sequence ID" value="ENSSTUP00000013189.1"/>
    <property type="gene ID" value="ENSSTUG00000006162.1"/>
</dbReference>
<dbReference type="GeneTree" id="ENSGT00940000165035"/>
<accession>A0A673WMG7</accession>
<keyword evidence="5" id="KW-1185">Reference proteome</keyword>
<dbReference type="Pfam" id="PF00167">
    <property type="entry name" value="FGF"/>
    <property type="match status" value="1"/>
</dbReference>
<dbReference type="PRINTS" id="PR00263">
    <property type="entry name" value="HBGFFGF"/>
</dbReference>
<gene>
    <name evidence="4" type="primary">LOC115153981</name>
</gene>
<evidence type="ECO:0000256" key="2">
    <source>
        <dbReference type="RuleBase" id="RU049442"/>
    </source>
</evidence>
<comment type="similarity">
    <text evidence="1 2">Belongs to the heparin-binding growth factors family.</text>
</comment>
<dbReference type="SMART" id="SM00442">
    <property type="entry name" value="FGF"/>
    <property type="match status" value="1"/>
</dbReference>
<sequence length="244" mass="27639">MDLVTLGGPWMIDGVQIQTESPRQPLHHRGQFSQETHFHRRSDTQTLRDSSNSHSGRSVRADMLAHLGHCHVALSQPQGHLARTSRPEGLYRMTEGEITVLSMGPTTQQNYRPLIRLYCMNGGHHLQILPDGTVAGSRDENKDDILKVKAVSVGVVAIKGHETGRYLAMDKDGNLYGSKTLKDECYFLEKMEENHYNTYRSQKYQAKDWFLGLKRNGQPKAGQRTHIGQKAIYFLPRPVDNTTM</sequence>
<dbReference type="InterPro" id="IPR008996">
    <property type="entry name" value="IL1/FGF"/>
</dbReference>
<dbReference type="SUPFAM" id="SSF50353">
    <property type="entry name" value="Cytokine"/>
    <property type="match status" value="1"/>
</dbReference>
<feature type="region of interest" description="Disordered" evidence="3">
    <location>
        <begin position="21"/>
        <end position="56"/>
    </location>
</feature>
<evidence type="ECO:0000256" key="1">
    <source>
        <dbReference type="ARBA" id="ARBA00007936"/>
    </source>
</evidence>
<dbReference type="PANTHER" id="PTHR11486">
    <property type="entry name" value="FIBROBLAST GROWTH FACTOR"/>
    <property type="match status" value="1"/>
</dbReference>
<dbReference type="InterPro" id="IPR002209">
    <property type="entry name" value="Fibroblast_GF_fam"/>
</dbReference>
<reference evidence="4" key="2">
    <citation type="submission" date="2025-09" db="UniProtKB">
        <authorList>
            <consortium name="Ensembl"/>
        </authorList>
    </citation>
    <scope>IDENTIFICATION</scope>
</reference>
<dbReference type="Proteomes" id="UP000472277">
    <property type="component" value="Chromosome 19"/>
</dbReference>
<dbReference type="InParanoid" id="A0A673WMG7"/>
<dbReference type="CDD" id="cd23304">
    <property type="entry name" value="beta-trefoil_FGF1-like"/>
    <property type="match status" value="1"/>
</dbReference>
<organism evidence="4 5">
    <name type="scientific">Salmo trutta</name>
    <name type="common">Brown trout</name>
    <dbReference type="NCBI Taxonomy" id="8032"/>
    <lineage>
        <taxon>Eukaryota</taxon>
        <taxon>Metazoa</taxon>
        <taxon>Chordata</taxon>
        <taxon>Craniata</taxon>
        <taxon>Vertebrata</taxon>
        <taxon>Euteleostomi</taxon>
        <taxon>Actinopterygii</taxon>
        <taxon>Neopterygii</taxon>
        <taxon>Teleostei</taxon>
        <taxon>Protacanthopterygii</taxon>
        <taxon>Salmoniformes</taxon>
        <taxon>Salmonidae</taxon>
        <taxon>Salmoninae</taxon>
        <taxon>Salmo</taxon>
    </lineage>
</organism>
<dbReference type="OMA" id="APLEHRC"/>
<dbReference type="PRINTS" id="PR00262">
    <property type="entry name" value="IL1HBGF"/>
</dbReference>